<protein>
    <submittedName>
        <fullName evidence="1">Dithiol-disulfide isomerase</fullName>
    </submittedName>
</protein>
<keyword evidence="2" id="KW-1185">Reference proteome</keyword>
<dbReference type="RefSeq" id="WP_017262793.1">
    <property type="nucleotide sequence ID" value="NZ_AUAW01000006.1"/>
</dbReference>
<organism evidence="1 2">
    <name type="scientific">Furfurilactobacillus rossiae DSM 15814</name>
    <dbReference type="NCBI Taxonomy" id="1114972"/>
    <lineage>
        <taxon>Bacteria</taxon>
        <taxon>Bacillati</taxon>
        <taxon>Bacillota</taxon>
        <taxon>Bacilli</taxon>
        <taxon>Lactobacillales</taxon>
        <taxon>Lactobacillaceae</taxon>
        <taxon>Furfurilactobacillus</taxon>
    </lineage>
</organism>
<dbReference type="GO" id="GO:0016853">
    <property type="term" value="F:isomerase activity"/>
    <property type="evidence" value="ECO:0007669"/>
    <property type="project" value="UniProtKB-KW"/>
</dbReference>
<proteinExistence type="predicted"/>
<dbReference type="PATRIC" id="fig|1114972.6.peg.1410"/>
<dbReference type="eggNOG" id="COG2761">
    <property type="taxonomic scope" value="Bacteria"/>
</dbReference>
<dbReference type="Proteomes" id="UP000051999">
    <property type="component" value="Unassembled WGS sequence"/>
</dbReference>
<name>A0A0R1R767_9LACO</name>
<dbReference type="AlphaFoldDB" id="A0A0R1R767"/>
<dbReference type="EMBL" id="AZFF01000023">
    <property type="protein sequence ID" value="KRL53149.1"/>
    <property type="molecule type" value="Genomic_DNA"/>
</dbReference>
<gene>
    <name evidence="1" type="ORF">FD35_GL001391</name>
</gene>
<evidence type="ECO:0000313" key="1">
    <source>
        <dbReference type="EMBL" id="KRL53149.1"/>
    </source>
</evidence>
<comment type="caution">
    <text evidence="1">The sequence shown here is derived from an EMBL/GenBank/DDBJ whole genome shotgun (WGS) entry which is preliminary data.</text>
</comment>
<dbReference type="Pfam" id="PF13743">
    <property type="entry name" value="Thioredoxin_5"/>
    <property type="match status" value="1"/>
</dbReference>
<dbReference type="STRING" id="1114972.FD35_GL001391"/>
<accession>A0A0R1R767</accession>
<sequence length="208" mass="24127">MLEIYLFVNPLGTNCYDCEKQINQISAQTKRKLQIQFVPMLNLQTISDTFHRLATDHPELDRNTLAEQMYQIILDYKAASFQGKRLGRQYFLRLQEHILVNHEAYTEELGITVAHELALDTAMFIDDRRSKLAEDAFGADQRLVSEMGIEHPSQTVIFDVEDFDCGLLMEHFDYDTLLEISEHTVNNKLTTLPQAIKQNHDKVNLRIL</sequence>
<keyword evidence="1" id="KW-0413">Isomerase</keyword>
<reference evidence="1 2" key="1">
    <citation type="journal article" date="2015" name="Genome Announc.">
        <title>Expanding the biotechnology potential of lactobacilli through comparative genomics of 213 strains and associated genera.</title>
        <authorList>
            <person name="Sun Z."/>
            <person name="Harris H.M."/>
            <person name="McCann A."/>
            <person name="Guo C."/>
            <person name="Argimon S."/>
            <person name="Zhang W."/>
            <person name="Yang X."/>
            <person name="Jeffery I.B."/>
            <person name="Cooney J.C."/>
            <person name="Kagawa T.F."/>
            <person name="Liu W."/>
            <person name="Song Y."/>
            <person name="Salvetti E."/>
            <person name="Wrobel A."/>
            <person name="Rasinkangas P."/>
            <person name="Parkhill J."/>
            <person name="Rea M.C."/>
            <person name="O'Sullivan O."/>
            <person name="Ritari J."/>
            <person name="Douillard F.P."/>
            <person name="Paul Ross R."/>
            <person name="Yang R."/>
            <person name="Briner A.E."/>
            <person name="Felis G.E."/>
            <person name="de Vos W.M."/>
            <person name="Barrangou R."/>
            <person name="Klaenhammer T.R."/>
            <person name="Caufield P.W."/>
            <person name="Cui Y."/>
            <person name="Zhang H."/>
            <person name="O'Toole P.W."/>
        </authorList>
    </citation>
    <scope>NUCLEOTIDE SEQUENCE [LARGE SCALE GENOMIC DNA]</scope>
    <source>
        <strain evidence="1 2">DSM 15814</strain>
    </source>
</reference>
<dbReference type="OrthoDB" id="2156137at2"/>
<evidence type="ECO:0000313" key="2">
    <source>
        <dbReference type="Proteomes" id="UP000051999"/>
    </source>
</evidence>